<dbReference type="OrthoDB" id="1666796at2759"/>
<feature type="transmembrane region" description="Helical" evidence="7">
    <location>
        <begin position="527"/>
        <end position="551"/>
    </location>
</feature>
<dbReference type="EMBL" id="CAJVPJ010001017">
    <property type="protein sequence ID" value="CAG8571121.1"/>
    <property type="molecule type" value="Genomic_DNA"/>
</dbReference>
<feature type="transmembrane region" description="Helical" evidence="7">
    <location>
        <begin position="241"/>
        <end position="263"/>
    </location>
</feature>
<protein>
    <recommendedName>
        <fullName evidence="7">Transmembrane 9 superfamily member</fullName>
    </recommendedName>
</protein>
<sequence length="565" mass="64627">MNLLCLSLLLVLIVLSPAAADEHTHRVSTFFLYADIPLQHKNSILSKYYFSETYKKGEAVIIWMNTVGPLSNRQETYEYYQLPYCRGEQVVEHHHETLGEALLGMELVNSGIGMKFLVDEENATICDVLLTAKDIRSFRYAITNNYWYQMFLGFVGVEDRNATDVYLYSHNNFVISYNGDKIIEVNNTSGTPVKLPLESDRIPLRLSYSVKWVSTNAKFEDRFDKYLDAEFFEHRVHWFSIWNSVMIVIVLTGAVSFLLVRMLKRDFARYDRMESLDDLDRDFGDEYGWKQVHGDIFRSPPRLMLFSALVGTGHQLIWLTLVLILYIIIGELYAERDSILTAAIFLYALTSVIAGFTTTRTYSIYGGRDILKTVLLASSLCPGFASAVTFFINTIAVYYSSSRAIPFLIILAMLAIWFFIVIPLTMFGSILASSLGVQPDFPCRVNPIPRTIPEKPWHSEPIVIIALGVVTACVAVFSIYVLLNSEDHRWHWISFLTCGSTSVYVYLYAVYYYMYRTKMYGLFQTSFYFGNTAIICFGLFTVLGSVGYFAANKFVKSIYKNVKLD</sequence>
<accession>A0A9N9BM16</accession>
<keyword evidence="3 7" id="KW-0812">Transmembrane</keyword>
<evidence type="ECO:0000256" key="1">
    <source>
        <dbReference type="ARBA" id="ARBA00004141"/>
    </source>
</evidence>
<comment type="similarity">
    <text evidence="2 7">Belongs to the nonaspanin (TM9SF) (TC 9.A.2) family.</text>
</comment>
<feature type="signal peptide" evidence="7">
    <location>
        <begin position="1"/>
        <end position="20"/>
    </location>
</feature>
<feature type="chain" id="PRO_5040533425" description="Transmembrane 9 superfamily member" evidence="7">
    <location>
        <begin position="21"/>
        <end position="565"/>
    </location>
</feature>
<evidence type="ECO:0000256" key="2">
    <source>
        <dbReference type="ARBA" id="ARBA00005227"/>
    </source>
</evidence>
<feature type="transmembrane region" description="Helical" evidence="7">
    <location>
        <begin position="303"/>
        <end position="329"/>
    </location>
</feature>
<keyword evidence="4 7" id="KW-0732">Signal</keyword>
<evidence type="ECO:0000256" key="5">
    <source>
        <dbReference type="ARBA" id="ARBA00022989"/>
    </source>
</evidence>
<keyword evidence="5 7" id="KW-1133">Transmembrane helix</keyword>
<name>A0A9N9BM16_9GLOM</name>
<dbReference type="PANTHER" id="PTHR10766:SF41">
    <property type="entry name" value="TRANSMEMBRANE 9 SUPERFAMILY MEMBER 3"/>
    <property type="match status" value="1"/>
</dbReference>
<evidence type="ECO:0000313" key="9">
    <source>
        <dbReference type="Proteomes" id="UP000789572"/>
    </source>
</evidence>
<gene>
    <name evidence="8" type="ORF">POCULU_LOCUS6000</name>
</gene>
<keyword evidence="6 7" id="KW-0472">Membrane</keyword>
<dbReference type="GO" id="GO:0072657">
    <property type="term" value="P:protein localization to membrane"/>
    <property type="evidence" value="ECO:0007669"/>
    <property type="project" value="TreeGrafter"/>
</dbReference>
<feature type="transmembrane region" description="Helical" evidence="7">
    <location>
        <begin position="374"/>
        <end position="399"/>
    </location>
</feature>
<comment type="subcellular location">
    <subcellularLocation>
        <location evidence="1">Membrane</location>
        <topology evidence="1">Multi-pass membrane protein</topology>
    </subcellularLocation>
</comment>
<comment type="caution">
    <text evidence="8">The sequence shown here is derived from an EMBL/GenBank/DDBJ whole genome shotgun (WGS) entry which is preliminary data.</text>
</comment>
<organism evidence="8 9">
    <name type="scientific">Paraglomus occultum</name>
    <dbReference type="NCBI Taxonomy" id="144539"/>
    <lineage>
        <taxon>Eukaryota</taxon>
        <taxon>Fungi</taxon>
        <taxon>Fungi incertae sedis</taxon>
        <taxon>Mucoromycota</taxon>
        <taxon>Glomeromycotina</taxon>
        <taxon>Glomeromycetes</taxon>
        <taxon>Paraglomerales</taxon>
        <taxon>Paraglomeraceae</taxon>
        <taxon>Paraglomus</taxon>
    </lineage>
</organism>
<evidence type="ECO:0000256" key="4">
    <source>
        <dbReference type="ARBA" id="ARBA00022729"/>
    </source>
</evidence>
<proteinExistence type="inferred from homology"/>
<dbReference type="PANTHER" id="PTHR10766">
    <property type="entry name" value="TRANSMEMBRANE 9 SUPERFAMILY PROTEIN"/>
    <property type="match status" value="1"/>
</dbReference>
<dbReference type="Proteomes" id="UP000789572">
    <property type="component" value="Unassembled WGS sequence"/>
</dbReference>
<dbReference type="InterPro" id="IPR004240">
    <property type="entry name" value="EMP70"/>
</dbReference>
<evidence type="ECO:0000313" key="8">
    <source>
        <dbReference type="EMBL" id="CAG8571121.1"/>
    </source>
</evidence>
<dbReference type="GO" id="GO:0016020">
    <property type="term" value="C:membrane"/>
    <property type="evidence" value="ECO:0007669"/>
    <property type="project" value="UniProtKB-SubCell"/>
</dbReference>
<feature type="transmembrane region" description="Helical" evidence="7">
    <location>
        <begin position="462"/>
        <end position="483"/>
    </location>
</feature>
<evidence type="ECO:0000256" key="7">
    <source>
        <dbReference type="RuleBase" id="RU363079"/>
    </source>
</evidence>
<feature type="transmembrane region" description="Helical" evidence="7">
    <location>
        <begin position="341"/>
        <end position="362"/>
    </location>
</feature>
<evidence type="ECO:0000256" key="3">
    <source>
        <dbReference type="ARBA" id="ARBA00022692"/>
    </source>
</evidence>
<feature type="transmembrane region" description="Helical" evidence="7">
    <location>
        <begin position="405"/>
        <end position="427"/>
    </location>
</feature>
<dbReference type="Pfam" id="PF02990">
    <property type="entry name" value="EMP70"/>
    <property type="match status" value="1"/>
</dbReference>
<reference evidence="8" key="1">
    <citation type="submission" date="2021-06" db="EMBL/GenBank/DDBJ databases">
        <authorList>
            <person name="Kallberg Y."/>
            <person name="Tangrot J."/>
            <person name="Rosling A."/>
        </authorList>
    </citation>
    <scope>NUCLEOTIDE SEQUENCE</scope>
    <source>
        <strain evidence="8">IA702</strain>
    </source>
</reference>
<keyword evidence="9" id="KW-1185">Reference proteome</keyword>
<dbReference type="AlphaFoldDB" id="A0A9N9BM16"/>
<feature type="transmembrane region" description="Helical" evidence="7">
    <location>
        <begin position="489"/>
        <end position="515"/>
    </location>
</feature>
<evidence type="ECO:0000256" key="6">
    <source>
        <dbReference type="ARBA" id="ARBA00023136"/>
    </source>
</evidence>